<reference evidence="5 6" key="1">
    <citation type="journal article" date="2024" name="Microbiol. Resour. Announc.">
        <title>Genome annotations for the ascomycete fungi Trichoderma harzianum, Trichoderma aggressivum, and Purpureocillium lilacinum.</title>
        <authorList>
            <person name="Beijen E.P.W."/>
            <person name="Ohm R.A."/>
        </authorList>
    </citation>
    <scope>NUCLEOTIDE SEQUENCE [LARGE SCALE GENOMIC DNA]</scope>
    <source>
        <strain evidence="5 6">CBS 150709</strain>
    </source>
</reference>
<feature type="transmembrane region" description="Helical" evidence="4">
    <location>
        <begin position="328"/>
        <end position="348"/>
    </location>
</feature>
<sequence>MSRFTNNGPLIRRSCDITAGVPKSCKPPPARHQAANMAQQPADDGSARRQDDDDDDDGINVVAAAAAAAVGPGPAAVAPAGDETAAAAAAARAQMHVDDTLHLEAQMEMQAPQPPPPTTPPVMVPVLDQARNFDDERVDGGLKAWLQVAASFALYFNHLYDPPSSFSLPASLLLLTALPPLSPGGLVNSFGVFQSYYTAHLLSGSSPSAVSWIGSVQIFCLMALSAVIGPLYDRGHARALVVAGTALLAVGFLATSFATRYWHVLLAQGLCMGLGACCISVPSIALVPLYFRRRRARAMAAATVGSGLGATTYPLLFESLQRSVGFAWAVRAMGLVAVVLCLFALAVMRPRTLRERPAWMLQQGRRGRAGGLSLAWFVDTGAFKERPFQLYCAAIFFNNLVFFNAPYYLQSYALAHGMAASGLAHYLVAILNACTIPDASPRPLWRTALLYWVSVSTPAGNVAFAVLYGFFSGGVVSLATVVVTNITPDLSRLGTRLGMVSVLKGVGSLLGPPLSGAMLDATGGYLGVQLFAAMGILLTTVFSVVLRVVLARRDARVLRGEGGLAKEADKTEQGACQIRGSRHLFSLMRKREPPAG</sequence>
<accession>A0ABR0BWV0</accession>
<dbReference type="SUPFAM" id="SSF103473">
    <property type="entry name" value="MFS general substrate transporter"/>
    <property type="match status" value="1"/>
</dbReference>
<feature type="transmembrane region" description="Helical" evidence="4">
    <location>
        <begin position="239"/>
        <end position="259"/>
    </location>
</feature>
<dbReference type="Proteomes" id="UP001287286">
    <property type="component" value="Unassembled WGS sequence"/>
</dbReference>
<dbReference type="PANTHER" id="PTHR11360">
    <property type="entry name" value="MONOCARBOXYLATE TRANSPORTER"/>
    <property type="match status" value="1"/>
</dbReference>
<dbReference type="InterPro" id="IPR050327">
    <property type="entry name" value="Proton-linked_MCT"/>
</dbReference>
<gene>
    <name evidence="5" type="ORF">Purlil1_7090</name>
</gene>
<dbReference type="InterPro" id="IPR036259">
    <property type="entry name" value="MFS_trans_sf"/>
</dbReference>
<proteinExistence type="inferred from homology"/>
<feature type="transmembrane region" description="Helical" evidence="4">
    <location>
        <begin position="415"/>
        <end position="436"/>
    </location>
</feature>
<name>A0ABR0BWV0_PURLI</name>
<feature type="transmembrane region" description="Helical" evidence="4">
    <location>
        <begin position="265"/>
        <end position="291"/>
    </location>
</feature>
<dbReference type="InterPro" id="IPR011701">
    <property type="entry name" value="MFS"/>
</dbReference>
<feature type="transmembrane region" description="Helical" evidence="4">
    <location>
        <begin position="209"/>
        <end position="232"/>
    </location>
</feature>
<keyword evidence="4" id="KW-0472">Membrane</keyword>
<evidence type="ECO:0000313" key="6">
    <source>
        <dbReference type="Proteomes" id="UP001287286"/>
    </source>
</evidence>
<feature type="transmembrane region" description="Helical" evidence="4">
    <location>
        <begin position="390"/>
        <end position="409"/>
    </location>
</feature>
<feature type="transmembrane region" description="Helical" evidence="4">
    <location>
        <begin position="448"/>
        <end position="471"/>
    </location>
</feature>
<protein>
    <recommendedName>
        <fullName evidence="7">Major facilitator superfamily (MFS) profile domain-containing protein</fullName>
    </recommendedName>
</protein>
<evidence type="ECO:0000256" key="3">
    <source>
        <dbReference type="SAM" id="MobiDB-lite"/>
    </source>
</evidence>
<comment type="similarity">
    <text evidence="2">Belongs to the major facilitator superfamily. Monocarboxylate porter (TC 2.A.1.13) family.</text>
</comment>
<feature type="transmembrane region" description="Helical" evidence="4">
    <location>
        <begin position="528"/>
        <end position="550"/>
    </location>
</feature>
<evidence type="ECO:0000256" key="2">
    <source>
        <dbReference type="ARBA" id="ARBA00006727"/>
    </source>
</evidence>
<evidence type="ECO:0000256" key="4">
    <source>
        <dbReference type="SAM" id="Phobius"/>
    </source>
</evidence>
<evidence type="ECO:0000313" key="5">
    <source>
        <dbReference type="EMBL" id="KAK4088539.1"/>
    </source>
</evidence>
<keyword evidence="6" id="KW-1185">Reference proteome</keyword>
<feature type="transmembrane region" description="Helical" evidence="4">
    <location>
        <begin position="298"/>
        <end position="316"/>
    </location>
</feature>
<keyword evidence="4" id="KW-0812">Transmembrane</keyword>
<evidence type="ECO:0008006" key="7">
    <source>
        <dbReference type="Google" id="ProtNLM"/>
    </source>
</evidence>
<feature type="region of interest" description="Disordered" evidence="3">
    <location>
        <begin position="19"/>
        <end position="57"/>
    </location>
</feature>
<organism evidence="5 6">
    <name type="scientific">Purpureocillium lilacinum</name>
    <name type="common">Paecilomyces lilacinus</name>
    <dbReference type="NCBI Taxonomy" id="33203"/>
    <lineage>
        <taxon>Eukaryota</taxon>
        <taxon>Fungi</taxon>
        <taxon>Dikarya</taxon>
        <taxon>Ascomycota</taxon>
        <taxon>Pezizomycotina</taxon>
        <taxon>Sordariomycetes</taxon>
        <taxon>Hypocreomycetidae</taxon>
        <taxon>Hypocreales</taxon>
        <taxon>Ophiocordycipitaceae</taxon>
        <taxon>Purpureocillium</taxon>
    </lineage>
</organism>
<dbReference type="EMBL" id="JAWRVI010000024">
    <property type="protein sequence ID" value="KAK4088539.1"/>
    <property type="molecule type" value="Genomic_DNA"/>
</dbReference>
<comment type="caution">
    <text evidence="5">The sequence shown here is derived from an EMBL/GenBank/DDBJ whole genome shotgun (WGS) entry which is preliminary data.</text>
</comment>
<dbReference type="Pfam" id="PF07690">
    <property type="entry name" value="MFS_1"/>
    <property type="match status" value="2"/>
</dbReference>
<dbReference type="Gene3D" id="1.20.1250.20">
    <property type="entry name" value="MFS general substrate transporter like domains"/>
    <property type="match status" value="1"/>
</dbReference>
<comment type="subcellular location">
    <subcellularLocation>
        <location evidence="1">Membrane</location>
        <topology evidence="1">Multi-pass membrane protein</topology>
    </subcellularLocation>
</comment>
<dbReference type="PANTHER" id="PTHR11360:SF234">
    <property type="entry name" value="MFS-TYPE TRANSPORTER DBAD-RELATED"/>
    <property type="match status" value="1"/>
</dbReference>
<evidence type="ECO:0000256" key="1">
    <source>
        <dbReference type="ARBA" id="ARBA00004141"/>
    </source>
</evidence>
<keyword evidence="4" id="KW-1133">Transmembrane helix</keyword>